<sequence>MKLSVVKNSALIIVDVQVDFCEGGSLPVEGCTSIIPKINDYVKLFTEAQATIVASRDWHPENHISFTTRGGPWPPHCVKGSKGAEFHPNLKLPKEAIIISKATEPDQEAYSAFENTNLHYVLTLKKVKRVFICGIATDYCVKATALDALKLGYETIVLTDAIAGVNKQTSEEALKQLLKEGAILATKEDIT</sequence>
<dbReference type="SUPFAM" id="SSF52499">
    <property type="entry name" value="Isochorismatase-like hydrolases"/>
    <property type="match status" value="1"/>
</dbReference>
<evidence type="ECO:0000256" key="6">
    <source>
        <dbReference type="ARBA" id="ARBA00039017"/>
    </source>
</evidence>
<name>A0A2R7Y6Q1_9CREN</name>
<dbReference type="InterPro" id="IPR052347">
    <property type="entry name" value="Isochorismatase_Nicotinamidase"/>
</dbReference>
<evidence type="ECO:0000256" key="4">
    <source>
        <dbReference type="ARBA" id="ARBA00022801"/>
    </source>
</evidence>
<comment type="pathway">
    <text evidence="5">Cofactor biosynthesis; nicotinate biosynthesis; nicotinate from nicotinamide: step 1/1.</text>
</comment>
<evidence type="ECO:0000256" key="7">
    <source>
        <dbReference type="ARBA" id="ARBA00043224"/>
    </source>
</evidence>
<comment type="caution">
    <text evidence="9">The sequence shown here is derived from an EMBL/GenBank/DDBJ whole genome shotgun (WGS) entry which is preliminary data.</text>
</comment>
<proteinExistence type="inferred from homology"/>
<keyword evidence="2" id="KW-0662">Pyridine nucleotide biosynthesis</keyword>
<dbReference type="EMBL" id="NBVN01000002">
    <property type="protein sequence ID" value="PUA33173.1"/>
    <property type="molecule type" value="Genomic_DNA"/>
</dbReference>
<reference evidence="9 10" key="1">
    <citation type="journal article" date="2018" name="Syst. Appl. Microbiol.">
        <title>A new symbiotic nanoarchaeote (Candidatus Nanoclepta minutus) and its host (Zestosphaera tikiterensis gen. nov., sp. nov.) from a New Zealand hot spring.</title>
        <authorList>
            <person name="St John E."/>
            <person name="Liu Y."/>
            <person name="Podar M."/>
            <person name="Stott M.B."/>
            <person name="Meneghin J."/>
            <person name="Chen Z."/>
            <person name="Lagutin K."/>
            <person name="Mitchell K."/>
            <person name="Reysenbach A.L."/>
        </authorList>
    </citation>
    <scope>NUCLEOTIDE SEQUENCE [LARGE SCALE GENOMIC DNA]</scope>
    <source>
        <strain evidence="9">NZ3</strain>
    </source>
</reference>
<evidence type="ECO:0000256" key="3">
    <source>
        <dbReference type="ARBA" id="ARBA00022723"/>
    </source>
</evidence>
<comment type="similarity">
    <text evidence="1">Belongs to the isochorismatase family.</text>
</comment>
<dbReference type="InterPro" id="IPR000868">
    <property type="entry name" value="Isochorismatase-like_dom"/>
</dbReference>
<evidence type="ECO:0000313" key="9">
    <source>
        <dbReference type="EMBL" id="PUA33173.1"/>
    </source>
</evidence>
<evidence type="ECO:0000256" key="2">
    <source>
        <dbReference type="ARBA" id="ARBA00022642"/>
    </source>
</evidence>
<feature type="domain" description="Isochorismatase-like" evidence="8">
    <location>
        <begin position="9"/>
        <end position="189"/>
    </location>
</feature>
<evidence type="ECO:0000256" key="5">
    <source>
        <dbReference type="ARBA" id="ARBA00037900"/>
    </source>
</evidence>
<evidence type="ECO:0000313" key="10">
    <source>
        <dbReference type="Proteomes" id="UP000244093"/>
    </source>
</evidence>
<protein>
    <recommendedName>
        <fullName evidence="6">nicotinamidase</fullName>
        <ecNumber evidence="6">3.5.1.19</ecNumber>
    </recommendedName>
    <alternativeName>
        <fullName evidence="7">Nicotinamide deamidase</fullName>
    </alternativeName>
</protein>
<dbReference type="CDD" id="cd01011">
    <property type="entry name" value="nicotinamidase"/>
    <property type="match status" value="1"/>
</dbReference>
<organism evidence="9 10">
    <name type="scientific">Zestosphaera tikiterensis</name>
    <dbReference type="NCBI Taxonomy" id="1973259"/>
    <lineage>
        <taxon>Archaea</taxon>
        <taxon>Thermoproteota</taxon>
        <taxon>Thermoprotei</taxon>
        <taxon>Desulfurococcales</taxon>
        <taxon>Desulfurococcaceae</taxon>
        <taxon>Zestosphaera</taxon>
    </lineage>
</organism>
<dbReference type="PANTHER" id="PTHR11080:SF2">
    <property type="entry name" value="LD05707P"/>
    <property type="match status" value="1"/>
</dbReference>
<dbReference type="EC" id="3.5.1.19" evidence="6"/>
<dbReference type="Gene3D" id="3.40.50.850">
    <property type="entry name" value="Isochorismatase-like"/>
    <property type="match status" value="1"/>
</dbReference>
<keyword evidence="3" id="KW-0479">Metal-binding</keyword>
<accession>A0A2R7Y6Q1</accession>
<keyword evidence="4" id="KW-0378">Hydrolase</keyword>
<gene>
    <name evidence="9" type="ORF">B7O98_01685</name>
</gene>
<evidence type="ECO:0000259" key="8">
    <source>
        <dbReference type="Pfam" id="PF00857"/>
    </source>
</evidence>
<dbReference type="GO" id="GO:0008936">
    <property type="term" value="F:nicotinamidase activity"/>
    <property type="evidence" value="ECO:0007669"/>
    <property type="project" value="UniProtKB-EC"/>
</dbReference>
<dbReference type="AlphaFoldDB" id="A0A2R7Y6Q1"/>
<dbReference type="Pfam" id="PF00857">
    <property type="entry name" value="Isochorismatase"/>
    <property type="match status" value="1"/>
</dbReference>
<evidence type="ECO:0000256" key="1">
    <source>
        <dbReference type="ARBA" id="ARBA00006336"/>
    </source>
</evidence>
<dbReference type="Proteomes" id="UP000244093">
    <property type="component" value="Unassembled WGS sequence"/>
</dbReference>
<dbReference type="PANTHER" id="PTHR11080">
    <property type="entry name" value="PYRAZINAMIDASE/NICOTINAMIDASE"/>
    <property type="match status" value="1"/>
</dbReference>
<dbReference type="GO" id="GO:0019363">
    <property type="term" value="P:pyridine nucleotide biosynthetic process"/>
    <property type="evidence" value="ECO:0007669"/>
    <property type="project" value="UniProtKB-KW"/>
</dbReference>
<dbReference type="InterPro" id="IPR036380">
    <property type="entry name" value="Isochorismatase-like_sf"/>
</dbReference>
<dbReference type="GO" id="GO:0046872">
    <property type="term" value="F:metal ion binding"/>
    <property type="evidence" value="ECO:0007669"/>
    <property type="project" value="UniProtKB-KW"/>
</dbReference>